<accession>A0ABU6QGD6</accession>
<feature type="non-terminal residue" evidence="1">
    <location>
        <position position="1"/>
    </location>
</feature>
<organism evidence="1 2">
    <name type="scientific">Stylosanthes scabra</name>
    <dbReference type="NCBI Taxonomy" id="79078"/>
    <lineage>
        <taxon>Eukaryota</taxon>
        <taxon>Viridiplantae</taxon>
        <taxon>Streptophyta</taxon>
        <taxon>Embryophyta</taxon>
        <taxon>Tracheophyta</taxon>
        <taxon>Spermatophyta</taxon>
        <taxon>Magnoliopsida</taxon>
        <taxon>eudicotyledons</taxon>
        <taxon>Gunneridae</taxon>
        <taxon>Pentapetalae</taxon>
        <taxon>rosids</taxon>
        <taxon>fabids</taxon>
        <taxon>Fabales</taxon>
        <taxon>Fabaceae</taxon>
        <taxon>Papilionoideae</taxon>
        <taxon>50 kb inversion clade</taxon>
        <taxon>dalbergioids sensu lato</taxon>
        <taxon>Dalbergieae</taxon>
        <taxon>Pterocarpus clade</taxon>
        <taxon>Stylosanthes</taxon>
    </lineage>
</organism>
<evidence type="ECO:0000313" key="1">
    <source>
        <dbReference type="EMBL" id="MED6110607.1"/>
    </source>
</evidence>
<keyword evidence="2" id="KW-1185">Reference proteome</keyword>
<proteinExistence type="predicted"/>
<reference evidence="1 2" key="1">
    <citation type="journal article" date="2023" name="Plants (Basel)">
        <title>Bridging the Gap: Combining Genomics and Transcriptomics Approaches to Understand Stylosanthes scabra, an Orphan Legume from the Brazilian Caatinga.</title>
        <authorList>
            <person name="Ferreira-Neto J.R.C."/>
            <person name="da Silva M.D."/>
            <person name="Binneck E."/>
            <person name="de Melo N.F."/>
            <person name="da Silva R.H."/>
            <person name="de Melo A.L.T.M."/>
            <person name="Pandolfi V."/>
            <person name="Bustamante F.O."/>
            <person name="Brasileiro-Vidal A.C."/>
            <person name="Benko-Iseppon A.M."/>
        </authorList>
    </citation>
    <scope>NUCLEOTIDE SEQUENCE [LARGE SCALE GENOMIC DNA]</scope>
    <source>
        <tissue evidence="1">Leaves</tissue>
    </source>
</reference>
<sequence>PLVPCFRESLTVTLGNLWLQSQTLARKQQRSSVTLSFGEGFLVRFVSSVRNVESS</sequence>
<protein>
    <submittedName>
        <fullName evidence="1">Uncharacterized protein</fullName>
    </submittedName>
</protein>
<dbReference type="Proteomes" id="UP001341840">
    <property type="component" value="Unassembled WGS sequence"/>
</dbReference>
<name>A0ABU6QGD6_9FABA</name>
<comment type="caution">
    <text evidence="1">The sequence shown here is derived from an EMBL/GenBank/DDBJ whole genome shotgun (WGS) entry which is preliminary data.</text>
</comment>
<dbReference type="EMBL" id="JASCZI010000267">
    <property type="protein sequence ID" value="MED6110607.1"/>
    <property type="molecule type" value="Genomic_DNA"/>
</dbReference>
<gene>
    <name evidence="1" type="ORF">PIB30_044600</name>
</gene>
<evidence type="ECO:0000313" key="2">
    <source>
        <dbReference type="Proteomes" id="UP001341840"/>
    </source>
</evidence>